<dbReference type="KEGG" id="add:HUW48_04670"/>
<dbReference type="RefSeq" id="WP_182414567.1">
    <property type="nucleotide sequence ID" value="NZ_CP055153.1"/>
</dbReference>
<dbReference type="InterPro" id="IPR000683">
    <property type="entry name" value="Gfo/Idh/MocA-like_OxRdtase_N"/>
</dbReference>
<dbReference type="GO" id="GO:0000166">
    <property type="term" value="F:nucleotide binding"/>
    <property type="evidence" value="ECO:0007669"/>
    <property type="project" value="InterPro"/>
</dbReference>
<accession>A0A7L7L3I3</accession>
<evidence type="ECO:0000313" key="2">
    <source>
        <dbReference type="EMBL" id="QMU27372.1"/>
    </source>
</evidence>
<dbReference type="SUPFAM" id="SSF51735">
    <property type="entry name" value="NAD(P)-binding Rossmann-fold domains"/>
    <property type="match status" value="1"/>
</dbReference>
<dbReference type="PANTHER" id="PTHR43818">
    <property type="entry name" value="BCDNA.GH03377"/>
    <property type="match status" value="1"/>
</dbReference>
<organism evidence="2 3">
    <name type="scientific">Adhaeribacter radiodurans</name>
    <dbReference type="NCBI Taxonomy" id="2745197"/>
    <lineage>
        <taxon>Bacteria</taxon>
        <taxon>Pseudomonadati</taxon>
        <taxon>Bacteroidota</taxon>
        <taxon>Cytophagia</taxon>
        <taxon>Cytophagales</taxon>
        <taxon>Hymenobacteraceae</taxon>
        <taxon>Adhaeribacter</taxon>
    </lineage>
</organism>
<dbReference type="PANTHER" id="PTHR43818:SF9">
    <property type="entry name" value="HYPOTHETICAL OXIDOREDUCTASE"/>
    <property type="match status" value="1"/>
</dbReference>
<gene>
    <name evidence="2" type="ORF">HUW48_04670</name>
</gene>
<protein>
    <submittedName>
        <fullName evidence="2">Gfo/Idh/MocA family oxidoreductase</fullName>
    </submittedName>
</protein>
<dbReference type="Gene3D" id="3.40.50.720">
    <property type="entry name" value="NAD(P)-binding Rossmann-like Domain"/>
    <property type="match status" value="1"/>
</dbReference>
<reference evidence="2 3" key="1">
    <citation type="submission" date="2020-06" db="EMBL/GenBank/DDBJ databases">
        <authorList>
            <person name="Hwang Y.J."/>
        </authorList>
    </citation>
    <scope>NUCLEOTIDE SEQUENCE [LARGE SCALE GENOMIC DNA]</scope>
    <source>
        <strain evidence="2 3">KUDC8001</strain>
    </source>
</reference>
<dbReference type="AlphaFoldDB" id="A0A7L7L3I3"/>
<dbReference type="Proteomes" id="UP000514509">
    <property type="component" value="Chromosome"/>
</dbReference>
<dbReference type="Gene3D" id="3.30.360.10">
    <property type="entry name" value="Dihydrodipicolinate Reductase, domain 2"/>
    <property type="match status" value="1"/>
</dbReference>
<dbReference type="InterPro" id="IPR036291">
    <property type="entry name" value="NAD(P)-bd_dom_sf"/>
</dbReference>
<evidence type="ECO:0000313" key="3">
    <source>
        <dbReference type="Proteomes" id="UP000514509"/>
    </source>
</evidence>
<keyword evidence="3" id="KW-1185">Reference proteome</keyword>
<sequence length="337" mass="36818">MNQNFNRREFIKTATMASVGLGLNLNSGLVLGKEKGKRVGVIGLDTSHSVAFTKELNNPNAGDKYDGYKIVAAYPKGSEKIESSTKRIPGYIEEVKKHGVKISNSIKDLLKEVDVVLLETNDGHPRLEQAMEVLKAGKPMFIDKPVAASLRDVRAIYEEAKKRKVPLFSSSSLRYMPSAQEAAQGKEGKILGADTYGPAALEPSHPDLFWYGIHGVETLFTIMGKGCQSVTRTQTENTELVVGVWEDGRIGTFRGTRNGKSDYGGTAYAEKGNITLGQFGGYNALLEQIIKFFETGQIPVDPEDTLEIYAFMEAADESKRQGGKAITLASVMEKAKV</sequence>
<dbReference type="EMBL" id="CP055153">
    <property type="protein sequence ID" value="QMU27372.1"/>
    <property type="molecule type" value="Genomic_DNA"/>
</dbReference>
<feature type="domain" description="Gfo/Idh/MocA-like oxidoreductase N-terminal" evidence="1">
    <location>
        <begin position="38"/>
        <end position="168"/>
    </location>
</feature>
<reference evidence="2 3" key="2">
    <citation type="submission" date="2020-08" db="EMBL/GenBank/DDBJ databases">
        <title>Adhaeribacter dokdonensis sp. nov., isolated from the rhizosphere of Elymus tsukushiensis, a plant native to the Dokdo Islands, Republic of Korea.</title>
        <authorList>
            <person name="Ghim S.Y."/>
        </authorList>
    </citation>
    <scope>NUCLEOTIDE SEQUENCE [LARGE SCALE GENOMIC DNA]</scope>
    <source>
        <strain evidence="2 3">KUDC8001</strain>
    </source>
</reference>
<evidence type="ECO:0000259" key="1">
    <source>
        <dbReference type="Pfam" id="PF01408"/>
    </source>
</evidence>
<dbReference type="InterPro" id="IPR050463">
    <property type="entry name" value="Gfo/Idh/MocA_oxidrdct_glycsds"/>
</dbReference>
<proteinExistence type="predicted"/>
<dbReference type="Pfam" id="PF01408">
    <property type="entry name" value="GFO_IDH_MocA"/>
    <property type="match status" value="1"/>
</dbReference>
<name>A0A7L7L3I3_9BACT</name>